<dbReference type="SUPFAM" id="SSF49785">
    <property type="entry name" value="Galactose-binding domain-like"/>
    <property type="match status" value="1"/>
</dbReference>
<organism evidence="2 3">
    <name type="scientific">Abditibacterium utsteinense</name>
    <dbReference type="NCBI Taxonomy" id="1960156"/>
    <lineage>
        <taxon>Bacteria</taxon>
        <taxon>Pseudomonadati</taxon>
        <taxon>Abditibacteriota</taxon>
        <taxon>Abditibacteriia</taxon>
        <taxon>Abditibacteriales</taxon>
        <taxon>Abditibacteriaceae</taxon>
        <taxon>Abditibacterium</taxon>
    </lineage>
</organism>
<feature type="chain" id="PRO_5015772797" description="Carbohydrate binding module (Family 6)" evidence="1">
    <location>
        <begin position="21"/>
        <end position="169"/>
    </location>
</feature>
<reference evidence="2 3" key="1">
    <citation type="journal article" date="2018" name="Syst. Appl. Microbiol.">
        <title>Abditibacterium utsteinense sp. nov., the first cultivated member of candidate phylum FBP, isolated from ice-free Antarctic soil samples.</title>
        <authorList>
            <person name="Tahon G."/>
            <person name="Tytgat B."/>
            <person name="Lebbe L."/>
            <person name="Carlier A."/>
            <person name="Willems A."/>
        </authorList>
    </citation>
    <scope>NUCLEOTIDE SEQUENCE [LARGE SCALE GENOMIC DNA]</scope>
    <source>
        <strain evidence="2 3">LMG 29911</strain>
    </source>
</reference>
<dbReference type="Proteomes" id="UP000237684">
    <property type="component" value="Unassembled WGS sequence"/>
</dbReference>
<dbReference type="EMBL" id="NIGF01000017">
    <property type="protein sequence ID" value="PQV63000.1"/>
    <property type="molecule type" value="Genomic_DNA"/>
</dbReference>
<gene>
    <name evidence="2" type="ORF">B1R32_11742</name>
</gene>
<dbReference type="Gene3D" id="2.60.120.260">
    <property type="entry name" value="Galactose-binding domain-like"/>
    <property type="match status" value="1"/>
</dbReference>
<keyword evidence="1" id="KW-0732">Signal</keyword>
<evidence type="ECO:0000313" key="3">
    <source>
        <dbReference type="Proteomes" id="UP000237684"/>
    </source>
</evidence>
<evidence type="ECO:0000313" key="2">
    <source>
        <dbReference type="EMBL" id="PQV63000.1"/>
    </source>
</evidence>
<feature type="signal peptide" evidence="1">
    <location>
        <begin position="1"/>
        <end position="20"/>
    </location>
</feature>
<dbReference type="AlphaFoldDB" id="A0A2S8SQD2"/>
<keyword evidence="3" id="KW-1185">Reference proteome</keyword>
<dbReference type="CDD" id="cd02795">
    <property type="entry name" value="CBM6-CBM35-CBM36_like"/>
    <property type="match status" value="1"/>
</dbReference>
<dbReference type="InParanoid" id="A0A2S8SQD2"/>
<evidence type="ECO:0008006" key="4">
    <source>
        <dbReference type="Google" id="ProtNLM"/>
    </source>
</evidence>
<proteinExistence type="predicted"/>
<protein>
    <recommendedName>
        <fullName evidence="4">Carbohydrate binding module (Family 6)</fullName>
    </recommendedName>
</protein>
<evidence type="ECO:0000256" key="1">
    <source>
        <dbReference type="SAM" id="SignalP"/>
    </source>
</evidence>
<sequence>MKSSLFLCGALALLAPASFAANAKVCFEAEKPAAIVSPLQKVMGKGAVVSSGGYLEIPWDQNKTKGIGSATYKFNVKTAGTYYIWARTFWANGCGNSVEASVNGSDGKILGEDGTYDAWHWVGGRARVALKAGTNTLTLKNRETGVRVDQFFLCQDGDYAPTGIRKITK</sequence>
<comment type="caution">
    <text evidence="2">The sequence shown here is derived from an EMBL/GenBank/DDBJ whole genome shotgun (WGS) entry which is preliminary data.</text>
</comment>
<dbReference type="InterPro" id="IPR008979">
    <property type="entry name" value="Galactose-bd-like_sf"/>
</dbReference>
<accession>A0A2S8SQD2</accession>
<dbReference type="OrthoDB" id="266054at2"/>
<dbReference type="RefSeq" id="WP_106380874.1">
    <property type="nucleotide sequence ID" value="NZ_NIGF01000017.1"/>
</dbReference>
<name>A0A2S8SQD2_9BACT</name>